<keyword evidence="2" id="KW-1185">Reference proteome</keyword>
<gene>
    <name evidence="1" type="ORF">P5673_000664</name>
</gene>
<organism evidence="1 2">
    <name type="scientific">Acropora cervicornis</name>
    <name type="common">Staghorn coral</name>
    <dbReference type="NCBI Taxonomy" id="6130"/>
    <lineage>
        <taxon>Eukaryota</taxon>
        <taxon>Metazoa</taxon>
        <taxon>Cnidaria</taxon>
        <taxon>Anthozoa</taxon>
        <taxon>Hexacorallia</taxon>
        <taxon>Scleractinia</taxon>
        <taxon>Astrocoeniina</taxon>
        <taxon>Acroporidae</taxon>
        <taxon>Acropora</taxon>
    </lineage>
</organism>
<dbReference type="EMBL" id="JARQWQ010000001">
    <property type="protein sequence ID" value="KAK2574490.1"/>
    <property type="molecule type" value="Genomic_DNA"/>
</dbReference>
<proteinExistence type="predicted"/>
<evidence type="ECO:0000313" key="2">
    <source>
        <dbReference type="Proteomes" id="UP001249851"/>
    </source>
</evidence>
<accession>A0AAD9VI07</accession>
<evidence type="ECO:0000313" key="1">
    <source>
        <dbReference type="EMBL" id="KAK2574490.1"/>
    </source>
</evidence>
<sequence length="93" mass="10477">MYMFVITISSNVFSVQFKNKYIHIVETSGSEGAVVWHWGSGSTKRQKESQLSIVEQFSGPKCKWSNLQIEGFSSFDRGGSVLKTSLIKVFPPR</sequence>
<reference evidence="1" key="2">
    <citation type="journal article" date="2023" name="Science">
        <title>Genomic signatures of disease resistance in endangered staghorn corals.</title>
        <authorList>
            <person name="Vollmer S.V."/>
            <person name="Selwyn J.D."/>
            <person name="Despard B.A."/>
            <person name="Roesel C.L."/>
        </authorList>
    </citation>
    <scope>NUCLEOTIDE SEQUENCE</scope>
    <source>
        <strain evidence="1">K2</strain>
    </source>
</reference>
<comment type="caution">
    <text evidence="1">The sequence shown here is derived from an EMBL/GenBank/DDBJ whole genome shotgun (WGS) entry which is preliminary data.</text>
</comment>
<reference evidence="1" key="1">
    <citation type="journal article" date="2023" name="G3 (Bethesda)">
        <title>Whole genome assembly and annotation of the endangered Caribbean coral Acropora cervicornis.</title>
        <authorList>
            <person name="Selwyn J.D."/>
            <person name="Vollmer S.V."/>
        </authorList>
    </citation>
    <scope>NUCLEOTIDE SEQUENCE</scope>
    <source>
        <strain evidence="1">K2</strain>
    </source>
</reference>
<protein>
    <submittedName>
        <fullName evidence="1">Uncharacterized protein</fullName>
    </submittedName>
</protein>
<dbReference type="AlphaFoldDB" id="A0AAD9VI07"/>
<name>A0AAD9VI07_ACRCE</name>
<dbReference type="Proteomes" id="UP001249851">
    <property type="component" value="Unassembled WGS sequence"/>
</dbReference>